<evidence type="ECO:0000256" key="3">
    <source>
        <dbReference type="ARBA" id="ARBA00022692"/>
    </source>
</evidence>
<dbReference type="InterPro" id="IPR019108">
    <property type="entry name" value="Caa3_assmbl_CtaG-rel"/>
</dbReference>
<dbReference type="Pfam" id="PF05425">
    <property type="entry name" value="CopD"/>
    <property type="match status" value="1"/>
</dbReference>
<keyword evidence="3 7" id="KW-0812">Transmembrane</keyword>
<accession>A0A934W491</accession>
<reference evidence="9" key="1">
    <citation type="submission" date="2021-01" db="EMBL/GenBank/DDBJ databases">
        <title>Lacisediminihabitans sp. nov. strain G11-30, isolated from Antarctic Soil.</title>
        <authorList>
            <person name="Li J."/>
        </authorList>
    </citation>
    <scope>NUCLEOTIDE SEQUENCE</scope>
    <source>
        <strain evidence="9">G11-30</strain>
    </source>
</reference>
<feature type="transmembrane region" description="Helical" evidence="7">
    <location>
        <begin position="549"/>
        <end position="578"/>
    </location>
</feature>
<feature type="transmembrane region" description="Helical" evidence="7">
    <location>
        <begin position="399"/>
        <end position="417"/>
    </location>
</feature>
<protein>
    <submittedName>
        <fullName evidence="9">Bifunctional copper resistance protein CopD/cytochrome c oxidase assembly protein</fullName>
    </submittedName>
</protein>
<evidence type="ECO:0000313" key="10">
    <source>
        <dbReference type="Proteomes" id="UP000636458"/>
    </source>
</evidence>
<dbReference type="Proteomes" id="UP000636458">
    <property type="component" value="Unassembled WGS sequence"/>
</dbReference>
<dbReference type="PANTHER" id="PTHR34820:SF4">
    <property type="entry name" value="INNER MEMBRANE PROTEIN YEBZ"/>
    <property type="match status" value="1"/>
</dbReference>
<feature type="transmembrane region" description="Helical" evidence="7">
    <location>
        <begin position="598"/>
        <end position="619"/>
    </location>
</feature>
<name>A0A934W491_9MICO</name>
<feature type="transmembrane region" description="Helical" evidence="7">
    <location>
        <begin position="520"/>
        <end position="537"/>
    </location>
</feature>
<feature type="transmembrane region" description="Helical" evidence="7">
    <location>
        <begin position="227"/>
        <end position="248"/>
    </location>
</feature>
<comment type="caution">
    <text evidence="9">The sequence shown here is derived from an EMBL/GenBank/DDBJ whole genome shotgun (WGS) entry which is preliminary data.</text>
</comment>
<feature type="transmembrane region" description="Helical" evidence="7">
    <location>
        <begin position="138"/>
        <end position="156"/>
    </location>
</feature>
<evidence type="ECO:0000259" key="8">
    <source>
        <dbReference type="Pfam" id="PF05425"/>
    </source>
</evidence>
<feature type="transmembrane region" description="Helical" evidence="7">
    <location>
        <begin position="367"/>
        <end position="387"/>
    </location>
</feature>
<dbReference type="InterPro" id="IPR032694">
    <property type="entry name" value="CopC/D"/>
</dbReference>
<dbReference type="Pfam" id="PF09678">
    <property type="entry name" value="Caa3_CtaG"/>
    <property type="match status" value="1"/>
</dbReference>
<feature type="transmembrane region" description="Helical" evidence="7">
    <location>
        <begin position="84"/>
        <end position="107"/>
    </location>
</feature>
<feature type="transmembrane region" description="Helical" evidence="7">
    <location>
        <begin position="190"/>
        <end position="215"/>
    </location>
</feature>
<dbReference type="GO" id="GO:0006825">
    <property type="term" value="P:copper ion transport"/>
    <property type="evidence" value="ECO:0007669"/>
    <property type="project" value="InterPro"/>
</dbReference>
<dbReference type="EMBL" id="JAEPES010000004">
    <property type="protein sequence ID" value="MBK4348706.1"/>
    <property type="molecule type" value="Genomic_DNA"/>
</dbReference>
<organism evidence="9 10">
    <name type="scientific">Lacisediminihabitans changchengi</name>
    <dbReference type="NCBI Taxonomy" id="2787634"/>
    <lineage>
        <taxon>Bacteria</taxon>
        <taxon>Bacillati</taxon>
        <taxon>Actinomycetota</taxon>
        <taxon>Actinomycetes</taxon>
        <taxon>Micrococcales</taxon>
        <taxon>Microbacteriaceae</taxon>
        <taxon>Lacisediminihabitans</taxon>
    </lineage>
</organism>
<dbReference type="InterPro" id="IPR008457">
    <property type="entry name" value="Cu-R_CopD_dom"/>
</dbReference>
<evidence type="ECO:0000256" key="6">
    <source>
        <dbReference type="SAM" id="MobiDB-lite"/>
    </source>
</evidence>
<evidence type="ECO:0000256" key="1">
    <source>
        <dbReference type="ARBA" id="ARBA00004651"/>
    </source>
</evidence>
<sequence>MPRLVRIAGPALLLVVAFLSLLWALAFGGAAAPQAVFDPGAVVRIGLPIATMLGNLGVAVTLGALVLVCFALNDKPEFGKALDIAAAASAFWTVASAATGFLTFLSLSGTPVSFDQNFGSVLGQFLSGQPAGQSLGPSWLATVLIAAVVTVLCFAVRNRTALLFVTVLAAAGLVPATLQGHSGDAAGHDAATSSLGLHLVFASIWLGGLVTIVLLRKSLEGGRIGPVIARYSTLAIICFVVVAASGYVNAALRVGTLPQLLTPYGILVLVKVLALLVLGLFGLAQRTLLVKKMQNATNGGSKFFWWLVAAELGFMGLASGVAAALAKTQTPVAQTRGGTSPAWVLTSGPLPPPVTVGRYFTLWNFDLIWVLVCAFLAFFYLAGVWRLRRRGDRWPWYRTVLWLAGLAVLFYVTNGSINVYEKYLFSSHMLGHMLLGMMIPVLLAPAAPITLALRSIHKRTDGSRGPREWIMIVVHAPISKVLTNPLITAVIFVVSLWAFYYSPLFGWATVDHIGHEWMTVHFLIAGYLFVQSLIGVDPVPFRASYPMRLLTLLATMAFHAFFGLALTTGTGLLLANWYGAMGRTWGPSAIADQQAGGGIAWGVGEIPTVVLAITVAIMWSRSDDREAKRLDRKADRDGDRDLEEYNRMLEERARDGAPRP</sequence>
<dbReference type="AlphaFoldDB" id="A0A934W491"/>
<feature type="region of interest" description="Disordered" evidence="6">
    <location>
        <begin position="641"/>
        <end position="660"/>
    </location>
</feature>
<keyword evidence="10" id="KW-1185">Reference proteome</keyword>
<feature type="transmembrane region" description="Helical" evidence="7">
    <location>
        <begin position="481"/>
        <end position="500"/>
    </location>
</feature>
<dbReference type="RefSeq" id="WP_200556903.1">
    <property type="nucleotide sequence ID" value="NZ_JAEPES010000004.1"/>
</dbReference>
<feature type="domain" description="Copper resistance protein D" evidence="8">
    <location>
        <begin position="227"/>
        <end position="325"/>
    </location>
</feature>
<keyword evidence="2" id="KW-1003">Cell membrane</keyword>
<feature type="transmembrane region" description="Helical" evidence="7">
    <location>
        <begin position="260"/>
        <end position="283"/>
    </location>
</feature>
<proteinExistence type="predicted"/>
<dbReference type="GO" id="GO:0005886">
    <property type="term" value="C:plasma membrane"/>
    <property type="evidence" value="ECO:0007669"/>
    <property type="project" value="UniProtKB-SubCell"/>
</dbReference>
<keyword evidence="4 7" id="KW-1133">Transmembrane helix</keyword>
<evidence type="ECO:0000256" key="5">
    <source>
        <dbReference type="ARBA" id="ARBA00023136"/>
    </source>
</evidence>
<evidence type="ECO:0000256" key="2">
    <source>
        <dbReference type="ARBA" id="ARBA00022475"/>
    </source>
</evidence>
<feature type="transmembrane region" description="Helical" evidence="7">
    <location>
        <begin position="161"/>
        <end position="178"/>
    </location>
</feature>
<keyword evidence="5 7" id="KW-0472">Membrane</keyword>
<feature type="transmembrane region" description="Helical" evidence="7">
    <location>
        <begin position="47"/>
        <end position="72"/>
    </location>
</feature>
<dbReference type="PANTHER" id="PTHR34820">
    <property type="entry name" value="INNER MEMBRANE PROTEIN YEBZ"/>
    <property type="match status" value="1"/>
</dbReference>
<evidence type="ECO:0000313" key="9">
    <source>
        <dbReference type="EMBL" id="MBK4348706.1"/>
    </source>
</evidence>
<feature type="transmembrane region" description="Helical" evidence="7">
    <location>
        <begin position="303"/>
        <end position="326"/>
    </location>
</feature>
<comment type="subcellular location">
    <subcellularLocation>
        <location evidence="1">Cell membrane</location>
        <topology evidence="1">Multi-pass membrane protein</topology>
    </subcellularLocation>
</comment>
<evidence type="ECO:0000256" key="4">
    <source>
        <dbReference type="ARBA" id="ARBA00022989"/>
    </source>
</evidence>
<evidence type="ECO:0000256" key="7">
    <source>
        <dbReference type="SAM" id="Phobius"/>
    </source>
</evidence>
<feature type="transmembrane region" description="Helical" evidence="7">
    <location>
        <begin position="429"/>
        <end position="453"/>
    </location>
</feature>
<gene>
    <name evidence="9" type="ORF">IV501_13770</name>
</gene>